<dbReference type="Proteomes" id="UP000243661">
    <property type="component" value="Unassembled WGS sequence"/>
</dbReference>
<protein>
    <recommendedName>
        <fullName evidence="3">DUF1853 domain-containing protein</fullName>
    </recommendedName>
</protein>
<reference evidence="1 2" key="1">
    <citation type="submission" date="2016-08" db="EMBL/GenBank/DDBJ databases">
        <authorList>
            <person name="Seilhamer J.J."/>
        </authorList>
    </citation>
    <scope>NUCLEOTIDE SEQUENCE [LARGE SCALE GENOMIC DNA]</scope>
    <source>
        <strain evidence="1 2">ANC 4874</strain>
    </source>
</reference>
<organism evidence="1 2">
    <name type="scientific">Acinetobacter albensis</name>
    <dbReference type="NCBI Taxonomy" id="1673609"/>
    <lineage>
        <taxon>Bacteria</taxon>
        <taxon>Pseudomonadati</taxon>
        <taxon>Pseudomonadota</taxon>
        <taxon>Gammaproteobacteria</taxon>
        <taxon>Moraxellales</taxon>
        <taxon>Moraxellaceae</taxon>
        <taxon>Acinetobacter</taxon>
    </lineage>
</organism>
<dbReference type="Pfam" id="PF08907">
    <property type="entry name" value="DUF1853"/>
    <property type="match status" value="1"/>
</dbReference>
<name>A0A1C4GSQ3_9GAMM</name>
<dbReference type="OrthoDB" id="378654at2"/>
<evidence type="ECO:0000313" key="1">
    <source>
        <dbReference type="EMBL" id="SCC70811.1"/>
    </source>
</evidence>
<accession>A0A1C4GSQ3</accession>
<evidence type="ECO:0000313" key="2">
    <source>
        <dbReference type="Proteomes" id="UP000243661"/>
    </source>
</evidence>
<dbReference type="InterPro" id="IPR015003">
    <property type="entry name" value="DUF1853"/>
</dbReference>
<gene>
    <name evidence="1" type="ORF">GA0116959_101153</name>
</gene>
<proteinExistence type="predicted"/>
<sequence>MFASQPAFYCDEPWLEFNHLLVRQLAFCIFSPNILASIPIELTVKHSFNLHNNEIWNTHFQNYHSRLLFLDQHPQALELFVQQLKSTRLGLRFEMLLWFWLLDQDYHPYQLIGHSIQKIAGAKTLGELDFVLFNQNTQQVEHWEVALKYYLAERDSSLRYWYGLNRSDTLLRKLNHFSQKQFQFEDALDHRIEQRYVVLKGQLYVPLNFSNDTPEWVNLERRLGCWGSVIPHKNDGFYRLQRLEWICPAHSVSSQTADWWTNGLYRQKDQSNFYMFRSAPLLSCTSDE</sequence>
<dbReference type="RefSeq" id="WP_092717282.1">
    <property type="nucleotide sequence ID" value="NZ_FMBK01000001.1"/>
</dbReference>
<dbReference type="AlphaFoldDB" id="A0A1C4GSQ3"/>
<dbReference type="EMBL" id="FMBK01000001">
    <property type="protein sequence ID" value="SCC70811.1"/>
    <property type="molecule type" value="Genomic_DNA"/>
</dbReference>
<evidence type="ECO:0008006" key="3">
    <source>
        <dbReference type="Google" id="ProtNLM"/>
    </source>
</evidence>